<reference evidence="3" key="1">
    <citation type="journal article" date="2019" name="Int. J. Syst. Evol. Microbiol.">
        <title>The Global Catalogue of Microorganisms (GCM) 10K type strain sequencing project: providing services to taxonomists for standard genome sequencing and annotation.</title>
        <authorList>
            <consortium name="The Broad Institute Genomics Platform"/>
            <consortium name="The Broad Institute Genome Sequencing Center for Infectious Disease"/>
            <person name="Wu L."/>
            <person name="Ma J."/>
        </authorList>
    </citation>
    <scope>NUCLEOTIDE SEQUENCE [LARGE SCALE GENOMIC DNA]</scope>
    <source>
        <strain evidence="3">CGMCC 4.7638</strain>
    </source>
</reference>
<organism evidence="2 3">
    <name type="scientific">Amycolatopsis albidoflavus</name>
    <dbReference type="NCBI Taxonomy" id="102226"/>
    <lineage>
        <taxon>Bacteria</taxon>
        <taxon>Bacillati</taxon>
        <taxon>Actinomycetota</taxon>
        <taxon>Actinomycetes</taxon>
        <taxon>Pseudonocardiales</taxon>
        <taxon>Pseudonocardiaceae</taxon>
        <taxon>Amycolatopsis</taxon>
    </lineage>
</organism>
<dbReference type="Gene3D" id="3.90.176.10">
    <property type="entry name" value="Toxin ADP-ribosyltransferase, Chain A, domain 1"/>
    <property type="match status" value="1"/>
</dbReference>
<evidence type="ECO:0000313" key="2">
    <source>
        <dbReference type="EMBL" id="MFD2485346.1"/>
    </source>
</evidence>
<dbReference type="Proteomes" id="UP001597542">
    <property type="component" value="Unassembled WGS sequence"/>
</dbReference>
<proteinExistence type="predicted"/>
<dbReference type="EMBL" id="JBHUKQ010000016">
    <property type="protein sequence ID" value="MFD2485346.1"/>
    <property type="molecule type" value="Genomic_DNA"/>
</dbReference>
<accession>A0ABW5I7I9</accession>
<evidence type="ECO:0000256" key="1">
    <source>
        <dbReference type="SAM" id="MobiDB-lite"/>
    </source>
</evidence>
<feature type="region of interest" description="Disordered" evidence="1">
    <location>
        <begin position="339"/>
        <end position="365"/>
    </location>
</feature>
<sequence length="664" mass="70500">MWPWRVARNRSKPPAVVLVRHKVGPVLVIGPPSGPSPAARKMATELVADPHRATVILDLAATNNVGVEAAVVNALRGLGPVRLVSAGPGKGPLPPAQWIAEQVSAEVVTPGGWPRISSGTAFTSAGWWRFRPGRAPELSGARFPAPAWEAQLDLSSVEVPDGLRLDPIPAGFWLGASDDKPIAELDALACRTEAMLVAVGTPGGPALPEADIAQVISGLSACAREFLRLVPLGAHCGVPAALADRLSFRVESYTGLPHFGANGADVVVPREEGTPAWHPCAQQLLHLPGTAAPIVLAARPPIRGLAEVAPSVYRLGDRLLVEVVASGLWLYEGDAPPRAGAPRARPFDPAGPRLTVGPAGTADTPGLRAGVAELLDRLPPEDRDVLSVHAPCRPALTAPRQQAALETDAPTRELRSAARERITGPDKLEILDQMPCSTPAERAALRSLLGSRYAAAAESMRRLLALNPALRGNDADAAIDDLLAVRRHLATVEADWPDPKDSVARCVLSGLAHLPLHCGLALHSGWLDDDAYRFAEPGAVLCGRYLLSATAAPGAELPGNVEYLIWSRTGRQVSDVEVGDRTDRVVFGQDAVFRVIEVRPGASRAQVLLLQTGDRTQADKETDKAVRARLRRIAADRDSRPMNKRVPLLTKPQHAWIRDGLSAA</sequence>
<name>A0ABW5I7I9_9PSEU</name>
<dbReference type="RefSeq" id="WP_344278814.1">
    <property type="nucleotide sequence ID" value="NZ_BAAAHV010000015.1"/>
</dbReference>
<evidence type="ECO:0000313" key="3">
    <source>
        <dbReference type="Proteomes" id="UP001597542"/>
    </source>
</evidence>
<keyword evidence="3" id="KW-1185">Reference proteome</keyword>
<comment type="caution">
    <text evidence="2">The sequence shown here is derived from an EMBL/GenBank/DDBJ whole genome shotgun (WGS) entry which is preliminary data.</text>
</comment>
<protein>
    <submittedName>
        <fullName evidence="2">Uncharacterized protein</fullName>
    </submittedName>
</protein>
<gene>
    <name evidence="2" type="ORF">ACFSUT_34100</name>
</gene>
<feature type="compositionally biased region" description="Low complexity" evidence="1">
    <location>
        <begin position="339"/>
        <end position="353"/>
    </location>
</feature>